<accession>A0A7K0BRH9</accession>
<keyword evidence="1" id="KW-1133">Transmembrane helix</keyword>
<protein>
    <submittedName>
        <fullName evidence="2">Uncharacterized protein</fullName>
    </submittedName>
</protein>
<dbReference type="EMBL" id="WEGH01000001">
    <property type="protein sequence ID" value="MQY03779.1"/>
    <property type="molecule type" value="Genomic_DNA"/>
</dbReference>
<gene>
    <name evidence="2" type="ORF">ACRB68_18250</name>
</gene>
<reference evidence="2 3" key="1">
    <citation type="submission" date="2019-10" db="EMBL/GenBank/DDBJ databases">
        <title>Actinomadura rubteroloni sp. nov. and Actinomadura macrotermitis sp. nov., isolated from the gut of fungus growing-termite Macrotermes natalensis.</title>
        <authorList>
            <person name="Benndorf R."/>
            <person name="Martin K."/>
            <person name="Kuefner M."/>
            <person name="De Beer W."/>
            <person name="Kaster A.-K."/>
            <person name="Vollmers J."/>
            <person name="Poulsen M."/>
            <person name="Beemelmanns C."/>
        </authorList>
    </citation>
    <scope>NUCLEOTIDE SEQUENCE [LARGE SCALE GENOMIC DNA]</scope>
    <source>
        <strain evidence="2 3">RB68</strain>
    </source>
</reference>
<evidence type="ECO:0000313" key="2">
    <source>
        <dbReference type="EMBL" id="MQY03779.1"/>
    </source>
</evidence>
<dbReference type="Proteomes" id="UP000487268">
    <property type="component" value="Unassembled WGS sequence"/>
</dbReference>
<feature type="transmembrane region" description="Helical" evidence="1">
    <location>
        <begin position="20"/>
        <end position="42"/>
    </location>
</feature>
<dbReference type="RefSeq" id="WP_207709613.1">
    <property type="nucleotide sequence ID" value="NZ_WEGH01000001.1"/>
</dbReference>
<evidence type="ECO:0000313" key="3">
    <source>
        <dbReference type="Proteomes" id="UP000487268"/>
    </source>
</evidence>
<name>A0A7K0BRH9_9ACTN</name>
<keyword evidence="3" id="KW-1185">Reference proteome</keyword>
<organism evidence="2 3">
    <name type="scientific">Actinomadura macrotermitis</name>
    <dbReference type="NCBI Taxonomy" id="2585200"/>
    <lineage>
        <taxon>Bacteria</taxon>
        <taxon>Bacillati</taxon>
        <taxon>Actinomycetota</taxon>
        <taxon>Actinomycetes</taxon>
        <taxon>Streptosporangiales</taxon>
        <taxon>Thermomonosporaceae</taxon>
        <taxon>Actinomadura</taxon>
    </lineage>
</organism>
<comment type="caution">
    <text evidence="2">The sequence shown here is derived from an EMBL/GenBank/DDBJ whole genome shotgun (WGS) entry which is preliminary data.</text>
</comment>
<sequence length="167" mass="17122">MSDNEAPAQPPAPGRRSIGVRTAIVIAVATVVALSAAIITLANGYDIGAGLGVRPFAAKVSLRGTVTMPEYSEPTGENWVRVPVDGCVGIGGFDDMAEGTAVTVYDPSSKVIAVGNLGAGVDAGTTCSWPLTITGVPDLPFYQIEVSHRGKVTVQRADIGSIRLTLG</sequence>
<dbReference type="AlphaFoldDB" id="A0A7K0BRH9"/>
<proteinExistence type="predicted"/>
<evidence type="ECO:0000256" key="1">
    <source>
        <dbReference type="SAM" id="Phobius"/>
    </source>
</evidence>
<keyword evidence="1" id="KW-0472">Membrane</keyword>
<keyword evidence="1" id="KW-0812">Transmembrane</keyword>